<proteinExistence type="predicted"/>
<dbReference type="GO" id="GO:0000160">
    <property type="term" value="P:phosphorelay signal transduction system"/>
    <property type="evidence" value="ECO:0007669"/>
    <property type="project" value="InterPro"/>
</dbReference>
<comment type="caution">
    <text evidence="2">The sequence shown here is derived from an EMBL/GenBank/DDBJ whole genome shotgun (WGS) entry which is preliminary data.</text>
</comment>
<evidence type="ECO:0000313" key="2">
    <source>
        <dbReference type="EMBL" id="HHI49615.1"/>
    </source>
</evidence>
<name>A0A7J3V0H4_9CREN</name>
<dbReference type="Gene3D" id="3.40.50.2300">
    <property type="match status" value="1"/>
</dbReference>
<gene>
    <name evidence="2" type="ORF">ENL91_05535</name>
</gene>
<dbReference type="SMART" id="SM00448">
    <property type="entry name" value="REC"/>
    <property type="match status" value="1"/>
</dbReference>
<dbReference type="Pfam" id="PF00072">
    <property type="entry name" value="Response_reg"/>
    <property type="match status" value="1"/>
</dbReference>
<dbReference type="PANTHER" id="PTHR43228">
    <property type="entry name" value="TWO-COMPONENT RESPONSE REGULATOR"/>
    <property type="match status" value="1"/>
</dbReference>
<organism evidence="2">
    <name type="scientific">Candidatus Methanosuratincola petrocarbonis</name>
    <name type="common">ex Vanwonterghem et al. 2016</name>
    <dbReference type="NCBI Taxonomy" id="1867261"/>
    <lineage>
        <taxon>Archaea</taxon>
        <taxon>Thermoproteota</taxon>
        <taxon>Methanosuratincolia</taxon>
        <taxon>Candidatus Methanomethylicales</taxon>
        <taxon>Candidatus Methanomethylicaceae</taxon>
        <taxon>Candidatus Methanosuratincola (ex Vanwonterghem et al. 2016)</taxon>
    </lineage>
</organism>
<protein>
    <submittedName>
        <fullName evidence="2">Response regulator</fullName>
    </submittedName>
</protein>
<sequence>MITRLRSMDRPVLVVDDSAFMRKLICDTLLQGGIYPVIEAKDGEEAVAKFIEKLPSLVLMDINMPKKNGIDAAREILSIDPKSEVVMLTAIDQEWAKEEAKKIGVKHFIAKPFRREELFKTINTALLMRR</sequence>
<dbReference type="SUPFAM" id="SSF52172">
    <property type="entry name" value="CheY-like"/>
    <property type="match status" value="1"/>
</dbReference>
<dbReference type="InterPro" id="IPR001789">
    <property type="entry name" value="Sig_transdc_resp-reg_receiver"/>
</dbReference>
<dbReference type="PANTHER" id="PTHR43228:SF1">
    <property type="entry name" value="TWO-COMPONENT RESPONSE REGULATOR ARR22"/>
    <property type="match status" value="1"/>
</dbReference>
<reference evidence="2" key="1">
    <citation type="journal article" date="2020" name="mSystems">
        <title>Genome- and Community-Level Interaction Insights into Carbon Utilization and Element Cycling Functions of Hydrothermarchaeota in Hydrothermal Sediment.</title>
        <authorList>
            <person name="Zhou Z."/>
            <person name="Liu Y."/>
            <person name="Xu W."/>
            <person name="Pan J."/>
            <person name="Luo Z.H."/>
            <person name="Li M."/>
        </authorList>
    </citation>
    <scope>NUCLEOTIDE SEQUENCE [LARGE SCALE GENOMIC DNA]</scope>
    <source>
        <strain evidence="2">SpSt-1038</strain>
    </source>
</reference>
<dbReference type="AlphaFoldDB" id="A0A7J3V0H4"/>
<dbReference type="EMBL" id="DRVT01000061">
    <property type="protein sequence ID" value="HHI49615.1"/>
    <property type="molecule type" value="Genomic_DNA"/>
</dbReference>
<feature type="domain" description="Response regulatory" evidence="1">
    <location>
        <begin position="11"/>
        <end position="126"/>
    </location>
</feature>
<dbReference type="PROSITE" id="PS50110">
    <property type="entry name" value="RESPONSE_REGULATORY"/>
    <property type="match status" value="1"/>
</dbReference>
<dbReference type="InterPro" id="IPR052048">
    <property type="entry name" value="ST_Response_Regulator"/>
</dbReference>
<dbReference type="InterPro" id="IPR011006">
    <property type="entry name" value="CheY-like_superfamily"/>
</dbReference>
<accession>A0A7J3V0H4</accession>
<evidence type="ECO:0000259" key="1">
    <source>
        <dbReference type="PROSITE" id="PS50110"/>
    </source>
</evidence>